<dbReference type="CDD" id="cd00130">
    <property type="entry name" value="PAS"/>
    <property type="match status" value="2"/>
</dbReference>
<dbReference type="InterPro" id="IPR003594">
    <property type="entry name" value="HATPase_dom"/>
</dbReference>
<protein>
    <recommendedName>
        <fullName evidence="2">histidine kinase</fullName>
        <ecNumber evidence="2">2.7.13.3</ecNumber>
    </recommendedName>
</protein>
<reference evidence="13 14" key="1">
    <citation type="submission" date="2016-06" db="EMBL/GenBank/DDBJ databases">
        <authorList>
            <person name="Kjaerup R.B."/>
            <person name="Dalgaard T.S."/>
            <person name="Juul-Madsen H.R."/>
        </authorList>
    </citation>
    <scope>NUCLEOTIDE SEQUENCE [LARGE SCALE GENOMIC DNA]</scope>
    <source>
        <strain evidence="13">3</strain>
    </source>
</reference>
<keyword evidence="9" id="KW-0175">Coiled coil</keyword>
<dbReference type="NCBIfam" id="TIGR00229">
    <property type="entry name" value="sensory_box"/>
    <property type="match status" value="2"/>
</dbReference>
<evidence type="ECO:0000256" key="6">
    <source>
        <dbReference type="ARBA" id="ARBA00022777"/>
    </source>
</evidence>
<dbReference type="InterPro" id="IPR013767">
    <property type="entry name" value="PAS_fold"/>
</dbReference>
<evidence type="ECO:0000313" key="13">
    <source>
        <dbReference type="EMBL" id="SBT05761.1"/>
    </source>
</evidence>
<dbReference type="SUPFAM" id="SSF47384">
    <property type="entry name" value="Homodimeric domain of signal transducing histidine kinase"/>
    <property type="match status" value="1"/>
</dbReference>
<evidence type="ECO:0000256" key="4">
    <source>
        <dbReference type="ARBA" id="ARBA00022679"/>
    </source>
</evidence>
<dbReference type="Pfam" id="PF02518">
    <property type="entry name" value="HATPase_c"/>
    <property type="match status" value="1"/>
</dbReference>
<dbReference type="SUPFAM" id="SSF55874">
    <property type="entry name" value="ATPase domain of HSP90 chaperone/DNA topoisomerase II/histidine kinase"/>
    <property type="match status" value="1"/>
</dbReference>
<dbReference type="GO" id="GO:0006355">
    <property type="term" value="P:regulation of DNA-templated transcription"/>
    <property type="evidence" value="ECO:0007669"/>
    <property type="project" value="InterPro"/>
</dbReference>
<dbReference type="InterPro" id="IPR000700">
    <property type="entry name" value="PAS-assoc_C"/>
</dbReference>
<dbReference type="InterPro" id="IPR036097">
    <property type="entry name" value="HisK_dim/P_sf"/>
</dbReference>
<dbReference type="SMART" id="SM00086">
    <property type="entry name" value="PAC"/>
    <property type="match status" value="2"/>
</dbReference>
<dbReference type="InterPro" id="IPR035965">
    <property type="entry name" value="PAS-like_dom_sf"/>
</dbReference>
<dbReference type="PROSITE" id="PS50113">
    <property type="entry name" value="PAC"/>
    <property type="match status" value="1"/>
</dbReference>
<dbReference type="SMART" id="SM00387">
    <property type="entry name" value="HATPase_c"/>
    <property type="match status" value="1"/>
</dbReference>
<dbReference type="PROSITE" id="PS50112">
    <property type="entry name" value="PAS"/>
    <property type="match status" value="2"/>
</dbReference>
<dbReference type="InterPro" id="IPR003661">
    <property type="entry name" value="HisK_dim/P_dom"/>
</dbReference>
<evidence type="ECO:0000313" key="14">
    <source>
        <dbReference type="Proteomes" id="UP000199169"/>
    </source>
</evidence>
<sequence>MIVRNELSANVEAMAAAVNAREQEFETIFDASPVAIGLLAPEAGHAFARANQALVALLGYPTEEMLGKTAAEIGLWRNPEIRKRFFEALHRDGFGEAEGWLRRRDGSEVLAAITARSVVIDGRQYTIIIARDITEIKWVEKKRLEREHKYRELVESANSIILRWSPHGEITFMNEFGLKFFGYSEEELVGRHVMDTIVPPGETTGKDLRPLMEEICHHPERFELNINENILRNGERVWITWTNKAVLDDCGQVIEVFSIGSDITEQRRNEAELQRYREHLEELVAERTAELRQAMDQLVQSEKLAALGSLVAGVAHELNTPLGNARMVASSLGEHLLEFAAAVESGRLHRSQVDAFLKRGREAVDLLERNTARAADLIDHFKQVAVDQTSMRRRRFDLRQTVEEVLVTLRPQFKRAAHRVELTLPPDLALDSYPGPLEQVIANLISNSLTHGFESIAAGVIRIAAAPIGTTHVQIDYTDNGVGIPEMIQKRIFDPFFTTRMGSGGSGLGLYIVYNLVTGVLGGSIQVHSPPGHGVAFTLTLPRTVVDHSP</sequence>
<evidence type="ECO:0000259" key="12">
    <source>
        <dbReference type="PROSITE" id="PS50113"/>
    </source>
</evidence>
<comment type="catalytic activity">
    <reaction evidence="1">
        <text>ATP + protein L-histidine = ADP + protein N-phospho-L-histidine.</text>
        <dbReference type="EC" id="2.7.13.3"/>
    </reaction>
</comment>
<dbReference type="InterPro" id="IPR005467">
    <property type="entry name" value="His_kinase_dom"/>
</dbReference>
<dbReference type="EMBL" id="FLQX01000102">
    <property type="protein sequence ID" value="SBT05761.1"/>
    <property type="molecule type" value="Genomic_DNA"/>
</dbReference>
<evidence type="ECO:0000259" key="11">
    <source>
        <dbReference type="PROSITE" id="PS50112"/>
    </source>
</evidence>
<dbReference type="InterPro" id="IPR004358">
    <property type="entry name" value="Sig_transdc_His_kin-like_C"/>
</dbReference>
<dbReference type="Pfam" id="PF00989">
    <property type="entry name" value="PAS"/>
    <property type="match status" value="1"/>
</dbReference>
<name>A0A1A8XM64_9PROT</name>
<evidence type="ECO:0000256" key="1">
    <source>
        <dbReference type="ARBA" id="ARBA00000085"/>
    </source>
</evidence>
<evidence type="ECO:0000256" key="7">
    <source>
        <dbReference type="ARBA" id="ARBA00022840"/>
    </source>
</evidence>
<evidence type="ECO:0000256" key="2">
    <source>
        <dbReference type="ARBA" id="ARBA00012438"/>
    </source>
</evidence>
<feature type="domain" description="PAS" evidence="11">
    <location>
        <begin position="146"/>
        <end position="200"/>
    </location>
</feature>
<feature type="domain" description="PAS" evidence="11">
    <location>
        <begin position="21"/>
        <end position="91"/>
    </location>
</feature>
<accession>A0A1A8XM64</accession>
<dbReference type="EC" id="2.7.13.3" evidence="2"/>
<dbReference type="CDD" id="cd00075">
    <property type="entry name" value="HATPase"/>
    <property type="match status" value="1"/>
</dbReference>
<evidence type="ECO:0000256" key="5">
    <source>
        <dbReference type="ARBA" id="ARBA00022741"/>
    </source>
</evidence>
<dbReference type="AlphaFoldDB" id="A0A1A8XM64"/>
<dbReference type="CDD" id="cd00082">
    <property type="entry name" value="HisKA"/>
    <property type="match status" value="1"/>
</dbReference>
<evidence type="ECO:0000256" key="8">
    <source>
        <dbReference type="ARBA" id="ARBA00023012"/>
    </source>
</evidence>
<dbReference type="PROSITE" id="PS50109">
    <property type="entry name" value="HIS_KIN"/>
    <property type="match status" value="1"/>
</dbReference>
<organism evidence="13 14">
    <name type="scientific">Candidatus Accumulibacter aalborgensis</name>
    <dbReference type="NCBI Taxonomy" id="1860102"/>
    <lineage>
        <taxon>Bacteria</taxon>
        <taxon>Pseudomonadati</taxon>
        <taxon>Pseudomonadota</taxon>
        <taxon>Betaproteobacteria</taxon>
        <taxon>Candidatus Accumulibacter</taxon>
    </lineage>
</organism>
<dbReference type="SMART" id="SM00091">
    <property type="entry name" value="PAS"/>
    <property type="match status" value="2"/>
</dbReference>
<dbReference type="PANTHER" id="PTHR43065">
    <property type="entry name" value="SENSOR HISTIDINE KINASE"/>
    <property type="match status" value="1"/>
</dbReference>
<keyword evidence="5" id="KW-0547">Nucleotide-binding</keyword>
<feature type="domain" description="Histidine kinase" evidence="10">
    <location>
        <begin position="313"/>
        <end position="545"/>
    </location>
</feature>
<dbReference type="STRING" id="1860102.ACCAA_270037"/>
<dbReference type="RefSeq" id="WP_186406766.1">
    <property type="nucleotide sequence ID" value="NZ_FLQX01000102.1"/>
</dbReference>
<feature type="domain" description="PAC" evidence="12">
    <location>
        <begin position="220"/>
        <end position="275"/>
    </location>
</feature>
<dbReference type="GO" id="GO:0005524">
    <property type="term" value="F:ATP binding"/>
    <property type="evidence" value="ECO:0007669"/>
    <property type="project" value="UniProtKB-KW"/>
</dbReference>
<dbReference type="InterPro" id="IPR001610">
    <property type="entry name" value="PAC"/>
</dbReference>
<keyword evidence="3" id="KW-0597">Phosphoprotein</keyword>
<keyword evidence="7" id="KW-0067">ATP-binding</keyword>
<dbReference type="Pfam" id="PF13426">
    <property type="entry name" value="PAS_9"/>
    <property type="match status" value="1"/>
</dbReference>
<evidence type="ECO:0000259" key="10">
    <source>
        <dbReference type="PROSITE" id="PS50109"/>
    </source>
</evidence>
<evidence type="ECO:0000256" key="9">
    <source>
        <dbReference type="SAM" id="Coils"/>
    </source>
</evidence>
<keyword evidence="14" id="KW-1185">Reference proteome</keyword>
<dbReference type="SUPFAM" id="SSF55785">
    <property type="entry name" value="PYP-like sensor domain (PAS domain)"/>
    <property type="match status" value="2"/>
</dbReference>
<dbReference type="Gene3D" id="3.30.565.10">
    <property type="entry name" value="Histidine kinase-like ATPase, C-terminal domain"/>
    <property type="match status" value="1"/>
</dbReference>
<feature type="coiled-coil region" evidence="9">
    <location>
        <begin position="263"/>
        <end position="297"/>
    </location>
</feature>
<keyword evidence="6 13" id="KW-0418">Kinase</keyword>
<proteinExistence type="predicted"/>
<evidence type="ECO:0000256" key="3">
    <source>
        <dbReference type="ARBA" id="ARBA00022553"/>
    </source>
</evidence>
<dbReference type="GO" id="GO:0000155">
    <property type="term" value="F:phosphorelay sensor kinase activity"/>
    <property type="evidence" value="ECO:0007669"/>
    <property type="project" value="InterPro"/>
</dbReference>
<dbReference type="InterPro" id="IPR036890">
    <property type="entry name" value="HATPase_C_sf"/>
</dbReference>
<dbReference type="PRINTS" id="PR00344">
    <property type="entry name" value="BCTRLSENSOR"/>
</dbReference>
<dbReference type="Proteomes" id="UP000199169">
    <property type="component" value="Unassembled WGS sequence"/>
</dbReference>
<keyword evidence="8" id="KW-0902">Two-component regulatory system</keyword>
<keyword evidence="4" id="KW-0808">Transferase</keyword>
<gene>
    <name evidence="13" type="ORF">ACCAA_270037</name>
</gene>
<dbReference type="Gene3D" id="3.30.450.20">
    <property type="entry name" value="PAS domain"/>
    <property type="match status" value="2"/>
</dbReference>
<dbReference type="PANTHER" id="PTHR43065:SF47">
    <property type="match status" value="1"/>
</dbReference>
<dbReference type="InterPro" id="IPR000014">
    <property type="entry name" value="PAS"/>
</dbReference>
<dbReference type="Gene3D" id="1.10.287.130">
    <property type="match status" value="1"/>
</dbReference>